<dbReference type="SUPFAM" id="SSF54909">
    <property type="entry name" value="Dimeric alpha+beta barrel"/>
    <property type="match status" value="1"/>
</dbReference>
<keyword evidence="2" id="KW-0560">Oxidoreductase</keyword>
<dbReference type="Proteomes" id="UP000062833">
    <property type="component" value="Chromosome"/>
</dbReference>
<dbReference type="AlphaFoldDB" id="A0A0M3UFN1"/>
<feature type="domain" description="ABM" evidence="1">
    <location>
        <begin position="6"/>
        <end position="96"/>
    </location>
</feature>
<keyword evidence="2" id="KW-0503">Monooxygenase</keyword>
<dbReference type="PATRIC" id="fig|656366.3.peg.285"/>
<dbReference type="Gene3D" id="3.30.70.100">
    <property type="match status" value="1"/>
</dbReference>
<dbReference type="InterPro" id="IPR011008">
    <property type="entry name" value="Dimeric_a/b-barrel"/>
</dbReference>
<dbReference type="PROSITE" id="PS51725">
    <property type="entry name" value="ABM"/>
    <property type="match status" value="1"/>
</dbReference>
<protein>
    <submittedName>
        <fullName evidence="2">Antibiotic biosynthesis monooxygenase</fullName>
    </submittedName>
</protein>
<gene>
    <name evidence="2" type="ORF">AOC05_01275</name>
</gene>
<evidence type="ECO:0000313" key="2">
    <source>
        <dbReference type="EMBL" id="ALE91299.1"/>
    </source>
</evidence>
<organism evidence="2 3">
    <name type="scientific">Arthrobacter alpinus</name>
    <dbReference type="NCBI Taxonomy" id="656366"/>
    <lineage>
        <taxon>Bacteria</taxon>
        <taxon>Bacillati</taxon>
        <taxon>Actinomycetota</taxon>
        <taxon>Actinomycetes</taxon>
        <taxon>Micrococcales</taxon>
        <taxon>Micrococcaceae</taxon>
        <taxon>Arthrobacter</taxon>
    </lineage>
</organism>
<evidence type="ECO:0000259" key="1">
    <source>
        <dbReference type="PROSITE" id="PS51725"/>
    </source>
</evidence>
<dbReference type="Pfam" id="PF03992">
    <property type="entry name" value="ABM"/>
    <property type="match status" value="1"/>
</dbReference>
<dbReference type="OrthoDB" id="3695636at2"/>
<reference evidence="3" key="1">
    <citation type="submission" date="2015-09" db="EMBL/GenBank/DDBJ databases">
        <title>Complete genome of Arthrobacter alpinus strain R3.8.</title>
        <authorList>
            <person name="See-Too W.S."/>
            <person name="Chan K.G."/>
        </authorList>
    </citation>
    <scope>NUCLEOTIDE SEQUENCE [LARGE SCALE GENOMIC DNA]</scope>
    <source>
        <strain evidence="3">R3.8</strain>
    </source>
</reference>
<accession>A0A0M3UFN1</accession>
<dbReference type="PANTHER" id="PTHR33336:SF15">
    <property type="entry name" value="ABM DOMAIN-CONTAINING PROTEIN"/>
    <property type="match status" value="1"/>
</dbReference>
<dbReference type="EMBL" id="CP012677">
    <property type="protein sequence ID" value="ALE91299.1"/>
    <property type="molecule type" value="Genomic_DNA"/>
</dbReference>
<keyword evidence="3" id="KW-1185">Reference proteome</keyword>
<sequence>MSSKYFQVIAHYFPQPDEVQNVLGLLSGLAAASRTEEANLSYEFFRGEEDPAHIVILERYTDAAGFAAHRGYDHFKTIGLGQIIPKLASRRVESYEGSTDA</sequence>
<evidence type="ECO:0000313" key="3">
    <source>
        <dbReference type="Proteomes" id="UP000062833"/>
    </source>
</evidence>
<dbReference type="RefSeq" id="WP_062004997.1">
    <property type="nucleotide sequence ID" value="NZ_CP012677.1"/>
</dbReference>
<dbReference type="GO" id="GO:0004497">
    <property type="term" value="F:monooxygenase activity"/>
    <property type="evidence" value="ECO:0007669"/>
    <property type="project" value="UniProtKB-KW"/>
</dbReference>
<name>A0A0M3UFN1_9MICC</name>
<dbReference type="KEGG" id="aaq:AOC05_01275"/>
<dbReference type="PANTHER" id="PTHR33336">
    <property type="entry name" value="QUINOL MONOOXYGENASE YGIN-RELATED"/>
    <property type="match status" value="1"/>
</dbReference>
<dbReference type="InterPro" id="IPR050744">
    <property type="entry name" value="AI-2_Isomerase_LsrG"/>
</dbReference>
<proteinExistence type="predicted"/>
<dbReference type="InterPro" id="IPR007138">
    <property type="entry name" value="ABM_dom"/>
</dbReference>